<dbReference type="InterPro" id="IPR005737">
    <property type="entry name" value="TopoIV_B_Gneg"/>
</dbReference>
<feature type="site" description="Interaction with DNA" evidence="10">
    <location>
        <position position="496"/>
    </location>
</feature>
<dbReference type="CDD" id="cd16928">
    <property type="entry name" value="HATPase_GyrB-like"/>
    <property type="match status" value="1"/>
</dbReference>
<dbReference type="FunFam" id="3.30.565.10:FF:000002">
    <property type="entry name" value="DNA gyrase subunit B"/>
    <property type="match status" value="1"/>
</dbReference>
<feature type="binding site" evidence="10">
    <location>
        <position position="333"/>
    </location>
    <ligand>
        <name>ATP</name>
        <dbReference type="ChEBI" id="CHEBI:30616"/>
    </ligand>
</feature>
<evidence type="ECO:0000256" key="9">
    <source>
        <dbReference type="ARBA" id="ARBA00023235"/>
    </source>
</evidence>
<feature type="binding site" evidence="10">
    <location>
        <begin position="109"/>
        <end position="115"/>
    </location>
    <ligand>
        <name>ATP</name>
        <dbReference type="ChEBI" id="CHEBI:30616"/>
    </ligand>
</feature>
<comment type="similarity">
    <text evidence="10">Belongs to the type II topoisomerase family. ParE type 1 subfamily.</text>
</comment>
<dbReference type="SMART" id="SM00387">
    <property type="entry name" value="HATPase_c"/>
    <property type="match status" value="1"/>
</dbReference>
<dbReference type="Proteomes" id="UP000287330">
    <property type="component" value="Unassembled WGS sequence"/>
</dbReference>
<dbReference type="InterPro" id="IPR018522">
    <property type="entry name" value="TopoIIA_CS"/>
</dbReference>
<dbReference type="Gene3D" id="3.30.230.10">
    <property type="match status" value="1"/>
</dbReference>
<evidence type="ECO:0000256" key="5">
    <source>
        <dbReference type="ARBA" id="ARBA00022840"/>
    </source>
</evidence>
<evidence type="ECO:0000259" key="11">
    <source>
        <dbReference type="PROSITE" id="PS50880"/>
    </source>
</evidence>
<dbReference type="EC" id="5.6.2.2" evidence="10"/>
<feature type="site" description="Interaction with DNA" evidence="10">
    <location>
        <position position="445"/>
    </location>
</feature>
<proteinExistence type="inferred from homology"/>
<dbReference type="FunFam" id="3.40.50.670:FF:000003">
    <property type="entry name" value="DNA topoisomerase 4 subunit B"/>
    <property type="match status" value="1"/>
</dbReference>
<name>A0A432XUU1_9GAMM</name>
<dbReference type="PANTHER" id="PTHR45866">
    <property type="entry name" value="DNA GYRASE/TOPOISOMERASE SUBUNIT B"/>
    <property type="match status" value="1"/>
</dbReference>
<evidence type="ECO:0000256" key="6">
    <source>
        <dbReference type="ARBA" id="ARBA00022842"/>
    </source>
</evidence>
<dbReference type="HAMAP" id="MF_00938">
    <property type="entry name" value="ParE_type1"/>
    <property type="match status" value="1"/>
</dbReference>
<dbReference type="GO" id="GO:0003918">
    <property type="term" value="F:DNA topoisomerase type II (double strand cut, ATP-hydrolyzing) activity"/>
    <property type="evidence" value="ECO:0007669"/>
    <property type="project" value="UniProtKB-UniRule"/>
</dbReference>
<gene>
    <name evidence="10 12" type="primary">parE</name>
    <name evidence="12" type="ORF">CWE25_09255</name>
</gene>
<dbReference type="InterPro" id="IPR006171">
    <property type="entry name" value="TOPRIM_dom"/>
</dbReference>
<feature type="site" description="Interaction with DNA" evidence="10">
    <location>
        <position position="614"/>
    </location>
</feature>
<feature type="binding site" evidence="10">
    <location>
        <position position="41"/>
    </location>
    <ligand>
        <name>ATP</name>
        <dbReference type="ChEBI" id="CHEBI:30616"/>
    </ligand>
</feature>
<dbReference type="InterPro" id="IPR020568">
    <property type="entry name" value="Ribosomal_Su5_D2-typ_SF"/>
</dbReference>
<dbReference type="NCBIfam" id="TIGR01055">
    <property type="entry name" value="parE_Gneg"/>
    <property type="match status" value="1"/>
</dbReference>
<dbReference type="PROSITE" id="PS50880">
    <property type="entry name" value="TOPRIM"/>
    <property type="match status" value="1"/>
</dbReference>
<comment type="subunit">
    <text evidence="10">Heterotetramer composed of ParC and ParE.</text>
</comment>
<evidence type="ECO:0000256" key="10">
    <source>
        <dbReference type="HAMAP-Rule" id="MF_00938"/>
    </source>
</evidence>
<dbReference type="RefSeq" id="WP_110575071.1">
    <property type="nucleotide sequence ID" value="NZ_PIPV01000007.1"/>
</dbReference>
<keyword evidence="4 10" id="KW-0547">Nucleotide-binding</keyword>
<keyword evidence="7 10" id="KW-0799">Topoisomerase</keyword>
<dbReference type="GO" id="GO:0005524">
    <property type="term" value="F:ATP binding"/>
    <property type="evidence" value="ECO:0007669"/>
    <property type="project" value="UniProtKB-UniRule"/>
</dbReference>
<evidence type="ECO:0000313" key="13">
    <source>
        <dbReference type="Proteomes" id="UP000287330"/>
    </source>
</evidence>
<dbReference type="EMBL" id="PIPV01000007">
    <property type="protein sequence ID" value="RUO52505.1"/>
    <property type="molecule type" value="Genomic_DNA"/>
</dbReference>
<dbReference type="SUPFAM" id="SSF56719">
    <property type="entry name" value="Type II DNA topoisomerase"/>
    <property type="match status" value="1"/>
</dbReference>
<dbReference type="GO" id="GO:0046872">
    <property type="term" value="F:metal ion binding"/>
    <property type="evidence" value="ECO:0007669"/>
    <property type="project" value="UniProtKB-KW"/>
</dbReference>
<dbReference type="PANTHER" id="PTHR45866:SF4">
    <property type="entry name" value="DNA TOPOISOMERASE 4 SUBUNIT B"/>
    <property type="match status" value="1"/>
</dbReference>
<keyword evidence="9 10" id="KW-0413">Isomerase</keyword>
<dbReference type="PRINTS" id="PR01098">
    <property type="entry name" value="TOPISMRASE4B"/>
</dbReference>
<dbReference type="InterPro" id="IPR013760">
    <property type="entry name" value="Topo_IIA-like_dom_sf"/>
</dbReference>
<dbReference type="InterPro" id="IPR003594">
    <property type="entry name" value="HATPase_dom"/>
</dbReference>
<sequence>MTDYKSDSIEVLNGLEPVQRRPGMYTDTSRPNHLGQEVIDNSVDEALAGHAKTITVVLHKDQSLEVTDDGRGMPVDIHPEEKIPGVELIMCKLHAGGKFSNKNYQFSGGLHGVGISVVNALSKRVEITIRRDSQVYEMAFENGDKVSELEVTGTCGKRNTGTRVHFWPDPQYFDSSKFSVLKLTHLLRAKAVLCPGLTIRFINHIDGEETNWFYEDGLTDYLREAVEDYPTLPEAPFDGSFVSKTEAAEWAVTWLPEGGEAVTESYVNLIPTALGGTHVNGLRQGLLEAMREFCEFRNLTPRGVKLTPDDVWERCSYILSLKMEDPQFAGQTKERLSSRQSASFVSGVVKDSFSLWLNEHTEQAEALAELCISNAQRRLKASKKVVRKKVTSGPALPGKLTDCSGQDSERSELFLVEGDSAGGSAKQARDREFQAVMPLRGKILNTWEVDPEQILASQEIHDISVAIGVDPNSVDLDKLRYNKICILADADSDGLHIATLLCALFVKHFRPLVEQGHIFVAMPPLYRIDVGKDVFYALDEGEKQGILDRIEAEKRKGKVNVQRFKGLGEMNPLTLRETTMDPNTRRLVQLTIDDAEAMEELMDMLLAKKRAADRRTWLESKGNMADLAEL</sequence>
<dbReference type="PROSITE" id="PS00177">
    <property type="entry name" value="TOPOISOMERASE_II"/>
    <property type="match status" value="1"/>
</dbReference>
<keyword evidence="6" id="KW-0460">Magnesium</keyword>
<dbReference type="InterPro" id="IPR013506">
    <property type="entry name" value="Topo_IIA_bsu_dom2"/>
</dbReference>
<dbReference type="CDD" id="cd00822">
    <property type="entry name" value="TopoII_Trans_DNA_gyrase"/>
    <property type="match status" value="1"/>
</dbReference>
<dbReference type="AlphaFoldDB" id="A0A432XUU1"/>
<dbReference type="InterPro" id="IPR013759">
    <property type="entry name" value="Topo_IIA_B_C"/>
</dbReference>
<evidence type="ECO:0000313" key="12">
    <source>
        <dbReference type="EMBL" id="RUO52505.1"/>
    </source>
</evidence>
<dbReference type="PRINTS" id="PR00418">
    <property type="entry name" value="TPI2FAMILY"/>
</dbReference>
<dbReference type="GO" id="GO:0006265">
    <property type="term" value="P:DNA topological change"/>
    <property type="evidence" value="ECO:0007669"/>
    <property type="project" value="UniProtKB-UniRule"/>
</dbReference>
<comment type="caution">
    <text evidence="12">The sequence shown here is derived from an EMBL/GenBank/DDBJ whole genome shotgun (WGS) entry which is preliminary data.</text>
</comment>
<dbReference type="InterPro" id="IPR002288">
    <property type="entry name" value="DNA_gyrase_B_C"/>
</dbReference>
<dbReference type="SUPFAM" id="SSF55874">
    <property type="entry name" value="ATPase domain of HSP90 chaperone/DNA topoisomerase II/histidine kinase"/>
    <property type="match status" value="1"/>
</dbReference>
<dbReference type="FunFam" id="3.30.230.10:FF:000012">
    <property type="entry name" value="DNA topoisomerase 4 subunit B"/>
    <property type="match status" value="1"/>
</dbReference>
<accession>A0A432XUU1</accession>
<dbReference type="InterPro" id="IPR036890">
    <property type="entry name" value="HATPase_C_sf"/>
</dbReference>
<dbReference type="Pfam" id="PF00204">
    <property type="entry name" value="DNA_gyraseB"/>
    <property type="match status" value="1"/>
</dbReference>
<dbReference type="Gene3D" id="3.40.50.670">
    <property type="match status" value="1"/>
</dbReference>
<feature type="binding site" evidence="10">
    <location>
        <position position="4"/>
    </location>
    <ligand>
        <name>ATP</name>
        <dbReference type="ChEBI" id="CHEBI:30616"/>
    </ligand>
</feature>
<evidence type="ECO:0000256" key="3">
    <source>
        <dbReference type="ARBA" id="ARBA00022723"/>
    </source>
</evidence>
<evidence type="ECO:0000256" key="7">
    <source>
        <dbReference type="ARBA" id="ARBA00023029"/>
    </source>
</evidence>
<evidence type="ECO:0000256" key="2">
    <source>
        <dbReference type="ARBA" id="ARBA00001946"/>
    </source>
</evidence>
<dbReference type="GO" id="GO:0005694">
    <property type="term" value="C:chromosome"/>
    <property type="evidence" value="ECO:0007669"/>
    <property type="project" value="InterPro"/>
</dbReference>
<keyword evidence="3" id="KW-0479">Metal-binding</keyword>
<keyword evidence="13" id="KW-1185">Reference proteome</keyword>
<feature type="binding site" evidence="10">
    <location>
        <position position="68"/>
    </location>
    <ligand>
        <name>ATP</name>
        <dbReference type="ChEBI" id="CHEBI:30616"/>
    </ligand>
</feature>
<comment type="cofactor">
    <cofactor evidence="2">
        <name>Mg(2+)</name>
        <dbReference type="ChEBI" id="CHEBI:18420"/>
    </cofactor>
</comment>
<comment type="function">
    <text evidence="10">Topoisomerase IV is essential for chromosome segregation. It relaxes supercoiled DNA. Performs the decatenation events required during the replication of a circular DNA molecule.</text>
</comment>
<protein>
    <recommendedName>
        <fullName evidence="10">DNA topoisomerase 4 subunit B</fullName>
        <ecNumber evidence="10">5.6.2.2</ecNumber>
    </recommendedName>
    <alternativeName>
        <fullName evidence="10">Topoisomerase IV subunit B</fullName>
    </alternativeName>
</protein>
<keyword evidence="5 10" id="KW-0067">ATP-binding</keyword>
<dbReference type="OrthoDB" id="9802808at2"/>
<dbReference type="Pfam" id="PF00986">
    <property type="entry name" value="DNA_gyraseB_C"/>
    <property type="match status" value="1"/>
</dbReference>
<evidence type="ECO:0000256" key="8">
    <source>
        <dbReference type="ARBA" id="ARBA00023125"/>
    </source>
</evidence>
<keyword evidence="8 10" id="KW-0238">DNA-binding</keyword>
<feature type="domain" description="Toprim" evidence="11">
    <location>
        <begin position="411"/>
        <end position="524"/>
    </location>
</feature>
<dbReference type="GO" id="GO:0003677">
    <property type="term" value="F:DNA binding"/>
    <property type="evidence" value="ECO:0007669"/>
    <property type="project" value="UniProtKB-UniRule"/>
</dbReference>
<comment type="catalytic activity">
    <reaction evidence="1 10">
        <text>ATP-dependent breakage, passage and rejoining of double-stranded DNA.</text>
        <dbReference type="EC" id="5.6.2.2"/>
    </reaction>
</comment>
<dbReference type="GO" id="GO:0007059">
    <property type="term" value="P:chromosome segregation"/>
    <property type="evidence" value="ECO:0007669"/>
    <property type="project" value="UniProtKB-UniRule"/>
</dbReference>
<reference evidence="13" key="1">
    <citation type="journal article" date="2018" name="Front. Microbiol.">
        <title>Genome-Based Analysis Reveals the Taxonomy and Diversity of the Family Idiomarinaceae.</title>
        <authorList>
            <person name="Liu Y."/>
            <person name="Lai Q."/>
            <person name="Shao Z."/>
        </authorList>
    </citation>
    <scope>NUCLEOTIDE SEQUENCE [LARGE SCALE GENOMIC DNA]</scope>
    <source>
        <strain evidence="13">F23</strain>
    </source>
</reference>
<dbReference type="SMART" id="SM00433">
    <property type="entry name" value="TOP2c"/>
    <property type="match status" value="1"/>
</dbReference>
<dbReference type="Gene3D" id="3.30.565.10">
    <property type="entry name" value="Histidine kinase-like ATPase, C-terminal domain"/>
    <property type="match status" value="1"/>
</dbReference>
<dbReference type="Pfam" id="PF02518">
    <property type="entry name" value="HATPase_c"/>
    <property type="match status" value="1"/>
</dbReference>
<evidence type="ECO:0000256" key="4">
    <source>
        <dbReference type="ARBA" id="ARBA00022741"/>
    </source>
</evidence>
<dbReference type="SUPFAM" id="SSF54211">
    <property type="entry name" value="Ribosomal protein S5 domain 2-like"/>
    <property type="match status" value="1"/>
</dbReference>
<evidence type="ECO:0000256" key="1">
    <source>
        <dbReference type="ARBA" id="ARBA00000185"/>
    </source>
</evidence>
<organism evidence="12 13">
    <name type="scientific">Idiomarina fontislapidosi</name>
    <dbReference type="NCBI Taxonomy" id="263723"/>
    <lineage>
        <taxon>Bacteria</taxon>
        <taxon>Pseudomonadati</taxon>
        <taxon>Pseudomonadota</taxon>
        <taxon>Gammaproteobacteria</taxon>
        <taxon>Alteromonadales</taxon>
        <taxon>Idiomarinaceae</taxon>
        <taxon>Idiomarina</taxon>
    </lineage>
</organism>
<dbReference type="Pfam" id="PF01751">
    <property type="entry name" value="Toprim"/>
    <property type="match status" value="1"/>
</dbReference>
<dbReference type="InterPro" id="IPR001241">
    <property type="entry name" value="Topo_IIA"/>
</dbReference>
<dbReference type="InterPro" id="IPR014721">
    <property type="entry name" value="Ribsml_uS5_D2-typ_fold_subgr"/>
</dbReference>